<keyword evidence="2" id="KW-1185">Reference proteome</keyword>
<dbReference type="Proteomes" id="UP000403266">
    <property type="component" value="Unassembled WGS sequence"/>
</dbReference>
<sequence>MDRRLLAAIAHFPDRGHAIEELARWDEEFLLLCADLPEAEAALARWERSDTPVREERCAEYRELVRDLAGEIEATLDRNA</sequence>
<name>A0A5N7MFS0_9HYPH</name>
<reference evidence="1 2" key="1">
    <citation type="journal article" date="2019" name="Syst. Appl. Microbiol.">
        <title>Microvirga tunisiensis sp. nov., a root nodule symbiotic bacterium isolated from Lupinus micranthus and L. luteus grown in Northern Tunisia.</title>
        <authorList>
            <person name="Msaddak A."/>
            <person name="Rejili M."/>
            <person name="Duran D."/>
            <person name="Mars M."/>
            <person name="Palacios J.M."/>
            <person name="Ruiz-Argueso T."/>
            <person name="Rey L."/>
            <person name="Imperial J."/>
        </authorList>
    </citation>
    <scope>NUCLEOTIDE SEQUENCE [LARGE SCALE GENOMIC DNA]</scope>
    <source>
        <strain evidence="1 2">Lmie10</strain>
    </source>
</reference>
<accession>A0A5N7MFS0</accession>
<evidence type="ECO:0000313" key="2">
    <source>
        <dbReference type="Proteomes" id="UP000403266"/>
    </source>
</evidence>
<organism evidence="1 2">
    <name type="scientific">Microvirga tunisiensis</name>
    <dbReference type="NCBI Taxonomy" id="2108360"/>
    <lineage>
        <taxon>Bacteria</taxon>
        <taxon>Pseudomonadati</taxon>
        <taxon>Pseudomonadota</taxon>
        <taxon>Alphaproteobacteria</taxon>
        <taxon>Hyphomicrobiales</taxon>
        <taxon>Methylobacteriaceae</taxon>
        <taxon>Microvirga</taxon>
    </lineage>
</organism>
<comment type="caution">
    <text evidence="1">The sequence shown here is derived from an EMBL/GenBank/DDBJ whole genome shotgun (WGS) entry which is preliminary data.</text>
</comment>
<dbReference type="AlphaFoldDB" id="A0A5N7MFS0"/>
<proteinExistence type="predicted"/>
<gene>
    <name evidence="1" type="ORF">FS320_08105</name>
</gene>
<dbReference type="EMBL" id="VOSK01000019">
    <property type="protein sequence ID" value="MPR25199.1"/>
    <property type="molecule type" value="Genomic_DNA"/>
</dbReference>
<dbReference type="OrthoDB" id="8162522at2"/>
<protein>
    <submittedName>
        <fullName evidence="1">Uncharacterized protein</fullName>
    </submittedName>
</protein>
<evidence type="ECO:0000313" key="1">
    <source>
        <dbReference type="EMBL" id="MPR25199.1"/>
    </source>
</evidence>